<reference evidence="3" key="1">
    <citation type="submission" date="2023-07" db="EMBL/GenBank/DDBJ databases">
        <title>Functional and genomic diversity of the sorghum phyllosphere microbiome.</title>
        <authorList>
            <person name="Shade A."/>
        </authorList>
    </citation>
    <scope>NUCLEOTIDE SEQUENCE [LARGE SCALE GENOMIC DNA]</scope>
    <source>
        <strain evidence="3">SORGH_AS_0422</strain>
    </source>
</reference>
<feature type="transmembrane region" description="Helical" evidence="1">
    <location>
        <begin position="220"/>
        <end position="242"/>
    </location>
</feature>
<name>A0ABU3GZD9_9SPHI</name>
<evidence type="ECO:0000256" key="1">
    <source>
        <dbReference type="SAM" id="Phobius"/>
    </source>
</evidence>
<proteinExistence type="predicted"/>
<dbReference type="EMBL" id="JAVLVU010000001">
    <property type="protein sequence ID" value="MDT3405138.1"/>
    <property type="molecule type" value="Genomic_DNA"/>
</dbReference>
<evidence type="ECO:0000313" key="2">
    <source>
        <dbReference type="EMBL" id="MDT3405138.1"/>
    </source>
</evidence>
<protein>
    <submittedName>
        <fullName evidence="2">Uncharacterized protein</fullName>
    </submittedName>
</protein>
<keyword evidence="1" id="KW-0812">Transmembrane</keyword>
<dbReference type="Proteomes" id="UP001258315">
    <property type="component" value="Unassembled WGS sequence"/>
</dbReference>
<keyword evidence="1" id="KW-0472">Membrane</keyword>
<feature type="transmembrane region" description="Helical" evidence="1">
    <location>
        <begin position="12"/>
        <end position="34"/>
    </location>
</feature>
<evidence type="ECO:0000313" key="3">
    <source>
        <dbReference type="Proteomes" id="UP001258315"/>
    </source>
</evidence>
<accession>A0ABU3GZD9</accession>
<feature type="transmembrane region" description="Helical" evidence="1">
    <location>
        <begin position="40"/>
        <end position="60"/>
    </location>
</feature>
<gene>
    <name evidence="2" type="ORF">QE417_004210</name>
</gene>
<keyword evidence="3" id="KW-1185">Reference proteome</keyword>
<sequence>MLVRTSLPLKNVALITGLALLLLFGGPYLLHHLAAPRYNAVANGLLADVLVTFPAAYYFLIIRPLKLRKRNILFVVSCCLCVAYLIMPPTQQAYILQLRKLSVAAELGFIIYAISKVRSISKQYRHLQHHLPDVANQLQHSMTKALGNTMPVRLLASELTVMRFSLLYWLKTAAAPYNAISFSTHKQSGYASLFGVILFVAIIELAGFHLLLLNYSVTSAIVVTALSIYGLMFLIADFAAIIKSPVLVHHNNLLLRVGIRWHLFTTCDNIASATKITDSFTPPKGCFKGAVTKGSINMHIVFKQPVNINRLYGSTLQVRELVISIDQADEFLAALSLTPIVH</sequence>
<feature type="transmembrane region" description="Helical" evidence="1">
    <location>
        <begin position="190"/>
        <end position="213"/>
    </location>
</feature>
<keyword evidence="1" id="KW-1133">Transmembrane helix</keyword>
<comment type="caution">
    <text evidence="2">The sequence shown here is derived from an EMBL/GenBank/DDBJ whole genome shotgun (WGS) entry which is preliminary data.</text>
</comment>
<organism evidence="2 3">
    <name type="scientific">Mucilaginibacter terrae</name>
    <dbReference type="NCBI Taxonomy" id="1955052"/>
    <lineage>
        <taxon>Bacteria</taxon>
        <taxon>Pseudomonadati</taxon>
        <taxon>Bacteroidota</taxon>
        <taxon>Sphingobacteriia</taxon>
        <taxon>Sphingobacteriales</taxon>
        <taxon>Sphingobacteriaceae</taxon>
        <taxon>Mucilaginibacter</taxon>
    </lineage>
</organism>
<dbReference type="RefSeq" id="WP_311953302.1">
    <property type="nucleotide sequence ID" value="NZ_JAVLVU010000001.1"/>
</dbReference>
<feature type="transmembrane region" description="Helical" evidence="1">
    <location>
        <begin position="72"/>
        <end position="88"/>
    </location>
</feature>